<keyword evidence="3" id="KW-1185">Reference proteome</keyword>
<accession>A0A4Y4CST4</accession>
<sequence>MFIAGASATLRRLLEDQLIATGGLDGYDVSLFSTRHFTGSITNRVALFLYRVEVDEARRNIDLPRLTPTAPRRYALGLELHYLLTVWGKQAAEGEQVMLARCMDILDRHALVSGALLDPGYAWEPEDSLRVSITHLSTEDMLRLWDSLEPPYQLSIPYVVRTARLAARERPEPSITDSRSLAFVPTVP</sequence>
<organism evidence="2 3">
    <name type="scientific">Zoogloea ramigera</name>
    <dbReference type="NCBI Taxonomy" id="350"/>
    <lineage>
        <taxon>Bacteria</taxon>
        <taxon>Pseudomonadati</taxon>
        <taxon>Pseudomonadota</taxon>
        <taxon>Betaproteobacteria</taxon>
        <taxon>Rhodocyclales</taxon>
        <taxon>Zoogloeaceae</taxon>
        <taxon>Zoogloea</taxon>
    </lineage>
</organism>
<dbReference type="Proteomes" id="UP000318422">
    <property type="component" value="Unassembled WGS sequence"/>
</dbReference>
<feature type="domain" description="Pvc16 N-terminal" evidence="1">
    <location>
        <begin position="7"/>
        <end position="172"/>
    </location>
</feature>
<protein>
    <recommendedName>
        <fullName evidence="1">Pvc16 N-terminal domain-containing protein</fullName>
    </recommendedName>
</protein>
<evidence type="ECO:0000313" key="3">
    <source>
        <dbReference type="Proteomes" id="UP000318422"/>
    </source>
</evidence>
<dbReference type="EMBL" id="BJNV01000005">
    <property type="protein sequence ID" value="GEC94303.1"/>
    <property type="molecule type" value="Genomic_DNA"/>
</dbReference>
<evidence type="ECO:0000259" key="1">
    <source>
        <dbReference type="Pfam" id="PF14065"/>
    </source>
</evidence>
<comment type="caution">
    <text evidence="2">The sequence shown here is derived from an EMBL/GenBank/DDBJ whole genome shotgun (WGS) entry which is preliminary data.</text>
</comment>
<dbReference type="AlphaFoldDB" id="A0A4Y4CST4"/>
<name>A0A4Y4CST4_ZOORA</name>
<reference evidence="2 3" key="1">
    <citation type="submission" date="2019-06" db="EMBL/GenBank/DDBJ databases">
        <title>Whole genome shotgun sequence of Zoogloea ramigera NBRC 15342.</title>
        <authorList>
            <person name="Hosoyama A."/>
            <person name="Uohara A."/>
            <person name="Ohji S."/>
            <person name="Ichikawa N."/>
        </authorList>
    </citation>
    <scope>NUCLEOTIDE SEQUENCE [LARGE SCALE GENOMIC DNA]</scope>
    <source>
        <strain evidence="2 3">NBRC 15342</strain>
    </source>
</reference>
<evidence type="ECO:0000313" key="2">
    <source>
        <dbReference type="EMBL" id="GEC94303.1"/>
    </source>
</evidence>
<gene>
    <name evidence="2" type="ORF">ZRA01_03760</name>
</gene>
<dbReference type="Pfam" id="PF14065">
    <property type="entry name" value="Pvc16_N"/>
    <property type="match status" value="1"/>
</dbReference>
<dbReference type="RefSeq" id="WP_170182869.1">
    <property type="nucleotide sequence ID" value="NZ_BJNV01000005.1"/>
</dbReference>
<dbReference type="InterPro" id="IPR025351">
    <property type="entry name" value="Pvc16_N"/>
</dbReference>
<proteinExistence type="predicted"/>